<dbReference type="InterPro" id="IPR015797">
    <property type="entry name" value="NUDIX_hydrolase-like_dom_sf"/>
</dbReference>
<reference evidence="2 3" key="1">
    <citation type="journal article" date="2016" name="Nat. Commun.">
        <title>Thousands of microbial genomes shed light on interconnected biogeochemical processes in an aquifer system.</title>
        <authorList>
            <person name="Anantharaman K."/>
            <person name="Brown C.T."/>
            <person name="Hug L.A."/>
            <person name="Sharon I."/>
            <person name="Castelle C.J."/>
            <person name="Probst A.J."/>
            <person name="Thomas B.C."/>
            <person name="Singh A."/>
            <person name="Wilkins M.J."/>
            <person name="Karaoz U."/>
            <person name="Brodie E.L."/>
            <person name="Williams K.H."/>
            <person name="Hubbard S.S."/>
            <person name="Banfield J.F."/>
        </authorList>
    </citation>
    <scope>NUCLEOTIDE SEQUENCE [LARGE SCALE GENOMIC DNA]</scope>
</reference>
<name>A0A1F8B6C0_9BACT</name>
<dbReference type="STRING" id="1802514.A2955_01245"/>
<dbReference type="Pfam" id="PF00293">
    <property type="entry name" value="NUDIX"/>
    <property type="match status" value="1"/>
</dbReference>
<dbReference type="EMBL" id="MGHA01000031">
    <property type="protein sequence ID" value="OGM59547.1"/>
    <property type="molecule type" value="Genomic_DNA"/>
</dbReference>
<dbReference type="SUPFAM" id="SSF55811">
    <property type="entry name" value="Nudix"/>
    <property type="match status" value="1"/>
</dbReference>
<dbReference type="Proteomes" id="UP000177501">
    <property type="component" value="Unassembled WGS sequence"/>
</dbReference>
<evidence type="ECO:0000313" key="3">
    <source>
        <dbReference type="Proteomes" id="UP000177501"/>
    </source>
</evidence>
<evidence type="ECO:0000313" key="2">
    <source>
        <dbReference type="EMBL" id="OGM59547.1"/>
    </source>
</evidence>
<dbReference type="InterPro" id="IPR000086">
    <property type="entry name" value="NUDIX_hydrolase_dom"/>
</dbReference>
<comment type="caution">
    <text evidence="2">The sequence shown here is derived from an EMBL/GenBank/DDBJ whole genome shotgun (WGS) entry which is preliminary data.</text>
</comment>
<proteinExistence type="predicted"/>
<gene>
    <name evidence="2" type="ORF">A2955_01245</name>
</gene>
<dbReference type="PROSITE" id="PS51462">
    <property type="entry name" value="NUDIX"/>
    <property type="match status" value="1"/>
</dbReference>
<accession>A0A1F8B6C0</accession>
<dbReference type="AlphaFoldDB" id="A0A1F8B6C0"/>
<protein>
    <recommendedName>
        <fullName evidence="1">Nudix hydrolase domain-containing protein</fullName>
    </recommendedName>
</protein>
<evidence type="ECO:0000259" key="1">
    <source>
        <dbReference type="PROSITE" id="PS51462"/>
    </source>
</evidence>
<sequence>MDNSKKSCVAIICHGDKILLFLRDNNPNITNPNKWQLPGGGPEDSESIYVTIRRELSEEVSFAPKNLKYLGWRIRRNGIIQYFFMYFAKNKEVPLFKLGNTEGQVIKFYTIKEMLKLDLVKYFRKFINRNRKALENALKSKKAPSSWQLGLRQG</sequence>
<feature type="domain" description="Nudix hydrolase" evidence="1">
    <location>
        <begin position="3"/>
        <end position="132"/>
    </location>
</feature>
<organism evidence="2 3">
    <name type="scientific">Candidatus Woesebacteria bacterium RIFCSPLOWO2_01_FULL_37_19</name>
    <dbReference type="NCBI Taxonomy" id="1802514"/>
    <lineage>
        <taxon>Bacteria</taxon>
        <taxon>Candidatus Woeseibacteriota</taxon>
    </lineage>
</organism>
<dbReference type="Gene3D" id="3.90.79.10">
    <property type="entry name" value="Nucleoside Triphosphate Pyrophosphohydrolase"/>
    <property type="match status" value="1"/>
</dbReference>